<dbReference type="Proteomes" id="UP000470302">
    <property type="component" value="Unassembled WGS sequence"/>
</dbReference>
<comment type="caution">
    <text evidence="2">The sequence shown here is derived from an EMBL/GenBank/DDBJ whole genome shotgun (WGS) entry which is preliminary data.</text>
</comment>
<feature type="domain" description="SnoaL-like" evidence="1">
    <location>
        <begin position="14"/>
        <end position="152"/>
    </location>
</feature>
<evidence type="ECO:0000313" key="3">
    <source>
        <dbReference type="Proteomes" id="UP000470302"/>
    </source>
</evidence>
<sequence length="170" mass="18863">MNTDVSTSPAARLRRLEAERSARNTLARYMQLCDQPCGASGFPQLGELFTEDAVWEGAGSRYATSFGRHQGRAAITTFLGGYLAPSPHFKRNLHFLTSEQLDANDAGTLVRGQWLMLQISTYGAGGSEAISARLDIDFRENCDGRWLIAHFRTQRLDCVPWHTAIETEPA</sequence>
<dbReference type="InterPro" id="IPR032710">
    <property type="entry name" value="NTF2-like_dom_sf"/>
</dbReference>
<gene>
    <name evidence="2" type="ORF">GTP91_19545</name>
</gene>
<dbReference type="InterPro" id="IPR037401">
    <property type="entry name" value="SnoaL-like"/>
</dbReference>
<organism evidence="2 3">
    <name type="scientific">Duganella vulcania</name>
    <dbReference type="NCBI Taxonomy" id="2692166"/>
    <lineage>
        <taxon>Bacteria</taxon>
        <taxon>Pseudomonadati</taxon>
        <taxon>Pseudomonadota</taxon>
        <taxon>Betaproteobacteria</taxon>
        <taxon>Burkholderiales</taxon>
        <taxon>Oxalobacteraceae</taxon>
        <taxon>Telluria group</taxon>
        <taxon>Duganella</taxon>
    </lineage>
</organism>
<dbReference type="Pfam" id="PF13577">
    <property type="entry name" value="SnoaL_4"/>
    <property type="match status" value="1"/>
</dbReference>
<dbReference type="RefSeq" id="WP_161098302.1">
    <property type="nucleotide sequence ID" value="NZ_WWCW01000072.1"/>
</dbReference>
<evidence type="ECO:0000259" key="1">
    <source>
        <dbReference type="Pfam" id="PF13577"/>
    </source>
</evidence>
<dbReference type="SUPFAM" id="SSF54427">
    <property type="entry name" value="NTF2-like"/>
    <property type="match status" value="1"/>
</dbReference>
<name>A0A845G9B4_9BURK</name>
<evidence type="ECO:0000313" key="2">
    <source>
        <dbReference type="EMBL" id="MYM89358.1"/>
    </source>
</evidence>
<dbReference type="AlphaFoldDB" id="A0A845G9B4"/>
<dbReference type="EMBL" id="WWCW01000072">
    <property type="protein sequence ID" value="MYM89358.1"/>
    <property type="molecule type" value="Genomic_DNA"/>
</dbReference>
<accession>A0A845G9B4</accession>
<protein>
    <submittedName>
        <fullName evidence="2">Nuclear transport factor 2 family protein</fullName>
    </submittedName>
</protein>
<proteinExistence type="predicted"/>
<reference evidence="2 3" key="1">
    <citation type="submission" date="2020-01" db="EMBL/GenBank/DDBJ databases">
        <title>Novel species isolated from a subtropical stream in China.</title>
        <authorList>
            <person name="Lu H."/>
        </authorList>
    </citation>
    <scope>NUCLEOTIDE SEQUENCE [LARGE SCALE GENOMIC DNA]</scope>
    <source>
        <strain evidence="2 3">FT82W</strain>
    </source>
</reference>
<dbReference type="Gene3D" id="3.10.450.50">
    <property type="match status" value="1"/>
</dbReference>